<organism evidence="1 2">
    <name type="scientific">Cryptococcus amylolentus CBS 6273</name>
    <dbReference type="NCBI Taxonomy" id="1296118"/>
    <lineage>
        <taxon>Eukaryota</taxon>
        <taxon>Fungi</taxon>
        <taxon>Dikarya</taxon>
        <taxon>Basidiomycota</taxon>
        <taxon>Agaricomycotina</taxon>
        <taxon>Tremellomycetes</taxon>
        <taxon>Tremellales</taxon>
        <taxon>Cryptococcaceae</taxon>
        <taxon>Cryptococcus</taxon>
    </lineage>
</organism>
<proteinExistence type="predicted"/>
<accession>A0A1E3KD44</accession>
<dbReference type="Proteomes" id="UP000095149">
    <property type="component" value="Unassembled WGS sequence"/>
</dbReference>
<reference evidence="1 2" key="1">
    <citation type="submission" date="2016-06" db="EMBL/GenBank/DDBJ databases">
        <title>Evolution of pathogenesis and genome organization in the Tremellales.</title>
        <authorList>
            <person name="Cuomo C."/>
            <person name="Litvintseva A."/>
            <person name="Heitman J."/>
            <person name="Chen Y."/>
            <person name="Sun S."/>
            <person name="Springer D."/>
            <person name="Dromer F."/>
            <person name="Young S."/>
            <person name="Zeng Q."/>
            <person name="Chapman S."/>
            <person name="Gujja S."/>
            <person name="Saif S."/>
            <person name="Birren B."/>
        </authorList>
    </citation>
    <scope>NUCLEOTIDE SEQUENCE [LARGE SCALE GENOMIC DNA]</scope>
    <source>
        <strain evidence="1 2">CBS 6273</strain>
    </source>
</reference>
<comment type="caution">
    <text evidence="1">The sequence shown here is derived from an EMBL/GenBank/DDBJ whole genome shotgun (WGS) entry which is preliminary data.</text>
</comment>
<gene>
    <name evidence="1" type="ORF">I350_02431</name>
</gene>
<evidence type="ECO:0000313" key="2">
    <source>
        <dbReference type="Proteomes" id="UP000095149"/>
    </source>
</evidence>
<sequence length="445" mass="50804">MSCVCIDQRLPHTPLNHGGVLPLPLEIREIILSHVLAHLCPAHLFSHSLISREIYSANMPLAYEKYSVVLTDKNYRHFFYGLLRPTALTDLEVAPPSFILSDASSSLSFTSPDIPHKTKLLARVKSLRIESPQAFYHVTLMVREWPLIRAWLYGEGFKFDVDWRQVMFASLCVFDISSQVVAAVSTSKGWMESLRAQKFGRWSKTETGEAHVVCLDIPKGFQSGSEIHKSDMSWVISFAYSLMDTLDYLELRNVDMSKWRWSESAFRGELPLEIKVIMAPECYLKEARPVNPVFPAQQICSIWEGCRAFYQAHEAVSRMYEEGALDTEPRFRTKFVFQNFGAATPNHPTLVSLKESLSIALTGLQREIGRWSLFEPLISIQAPVSRYTEEGAKIWSMEIPGYHGRRVGGEDDLRRDMRGCELEAGRLQMQGWMEVLAFLNKIVDR</sequence>
<evidence type="ECO:0000313" key="1">
    <source>
        <dbReference type="EMBL" id="ODO10202.1"/>
    </source>
</evidence>
<dbReference type="AlphaFoldDB" id="A0A1E3KD44"/>
<name>A0A1E3KD44_9TREE</name>
<protein>
    <submittedName>
        <fullName evidence="1">Uncharacterized protein</fullName>
    </submittedName>
</protein>
<dbReference type="EMBL" id="MEKH01000003">
    <property type="protein sequence ID" value="ODO10202.1"/>
    <property type="molecule type" value="Genomic_DNA"/>
</dbReference>
<dbReference type="OrthoDB" id="10284093at2759"/>